<dbReference type="PANTHER" id="PTHR34341:SF1">
    <property type="entry name" value="TRANSMEMBRANE PROTEIN 107"/>
    <property type="match status" value="1"/>
</dbReference>
<protein>
    <recommendedName>
        <fullName evidence="2">Transmembrane protein 107</fullName>
    </recommendedName>
</protein>
<dbReference type="Proteomes" id="UP000198287">
    <property type="component" value="Unassembled WGS sequence"/>
</dbReference>
<feature type="transmembrane region" description="Helical" evidence="7">
    <location>
        <begin position="53"/>
        <end position="71"/>
    </location>
</feature>
<evidence type="ECO:0000313" key="8">
    <source>
        <dbReference type="EMBL" id="OXA52023.1"/>
    </source>
</evidence>
<dbReference type="STRING" id="158441.A0A226E366"/>
<dbReference type="OrthoDB" id="6575128at2759"/>
<evidence type="ECO:0000256" key="2">
    <source>
        <dbReference type="ARBA" id="ARBA00015652"/>
    </source>
</evidence>
<organism evidence="8 9">
    <name type="scientific">Folsomia candida</name>
    <name type="common">Springtail</name>
    <dbReference type="NCBI Taxonomy" id="158441"/>
    <lineage>
        <taxon>Eukaryota</taxon>
        <taxon>Metazoa</taxon>
        <taxon>Ecdysozoa</taxon>
        <taxon>Arthropoda</taxon>
        <taxon>Hexapoda</taxon>
        <taxon>Collembola</taxon>
        <taxon>Entomobryomorpha</taxon>
        <taxon>Isotomoidea</taxon>
        <taxon>Isotomidae</taxon>
        <taxon>Proisotominae</taxon>
        <taxon>Folsomia</taxon>
    </lineage>
</organism>
<proteinExistence type="predicted"/>
<evidence type="ECO:0000313" key="9">
    <source>
        <dbReference type="Proteomes" id="UP000198287"/>
    </source>
</evidence>
<sequence>MDRRNGLISTRYLMLMAHLILAISCLMAREANVKASLPVHHTAEELHSKDTELIVGVALTISFLFLELITFGTGLTMFCSLTGAYSIMAHASGALLHAYFILDMWDCWLYWWIFGFTACLPFTVDLVAILVNFCLHDVKYKQ</sequence>
<dbReference type="GO" id="GO:0036038">
    <property type="term" value="C:MKS complex"/>
    <property type="evidence" value="ECO:0007669"/>
    <property type="project" value="TreeGrafter"/>
</dbReference>
<dbReference type="GO" id="GO:0016020">
    <property type="term" value="C:membrane"/>
    <property type="evidence" value="ECO:0007669"/>
    <property type="project" value="UniProtKB-SubCell"/>
</dbReference>
<reference evidence="8 9" key="1">
    <citation type="submission" date="2015-12" db="EMBL/GenBank/DDBJ databases">
        <title>The genome of Folsomia candida.</title>
        <authorList>
            <person name="Faddeeva A."/>
            <person name="Derks M.F."/>
            <person name="Anvar Y."/>
            <person name="Smit S."/>
            <person name="Van Straalen N."/>
            <person name="Roelofs D."/>
        </authorList>
    </citation>
    <scope>NUCLEOTIDE SEQUENCE [LARGE SCALE GENOMIC DNA]</scope>
    <source>
        <strain evidence="8 9">VU population</strain>
        <tissue evidence="8">Whole body</tissue>
    </source>
</reference>
<feature type="transmembrane region" description="Helical" evidence="7">
    <location>
        <begin position="83"/>
        <end position="102"/>
    </location>
</feature>
<name>A0A226E366_FOLCA</name>
<comment type="caution">
    <text evidence="8">The sequence shown here is derived from an EMBL/GenBank/DDBJ whole genome shotgun (WGS) entry which is preliminary data.</text>
</comment>
<feature type="transmembrane region" description="Helical" evidence="7">
    <location>
        <begin position="12"/>
        <end position="29"/>
    </location>
</feature>
<evidence type="ECO:0000256" key="6">
    <source>
        <dbReference type="ARBA" id="ARBA00023136"/>
    </source>
</evidence>
<dbReference type="PANTHER" id="PTHR34341">
    <property type="entry name" value="TRANSMEMBRANE PROTEIN 107"/>
    <property type="match status" value="1"/>
</dbReference>
<evidence type="ECO:0000256" key="7">
    <source>
        <dbReference type="SAM" id="Phobius"/>
    </source>
</evidence>
<keyword evidence="6 7" id="KW-0472">Membrane</keyword>
<keyword evidence="5 7" id="KW-1133">Transmembrane helix</keyword>
<gene>
    <name evidence="8" type="ORF">Fcan01_13153</name>
</gene>
<keyword evidence="4" id="KW-0970">Cilium biogenesis/degradation</keyword>
<dbReference type="Pfam" id="PF14995">
    <property type="entry name" value="TMEM107"/>
    <property type="match status" value="1"/>
</dbReference>
<dbReference type="GO" id="GO:1905515">
    <property type="term" value="P:non-motile cilium assembly"/>
    <property type="evidence" value="ECO:0007669"/>
    <property type="project" value="TreeGrafter"/>
</dbReference>
<feature type="transmembrane region" description="Helical" evidence="7">
    <location>
        <begin position="108"/>
        <end position="135"/>
    </location>
</feature>
<dbReference type="OMA" id="VCLKKVP"/>
<dbReference type="GO" id="GO:1904491">
    <property type="term" value="P:protein localization to ciliary transition zone"/>
    <property type="evidence" value="ECO:0007669"/>
    <property type="project" value="TreeGrafter"/>
</dbReference>
<dbReference type="AlphaFoldDB" id="A0A226E366"/>
<comment type="subcellular location">
    <subcellularLocation>
        <location evidence="1">Membrane</location>
        <topology evidence="1">Multi-pass membrane protein</topology>
    </subcellularLocation>
</comment>
<accession>A0A226E366</accession>
<keyword evidence="9" id="KW-1185">Reference proteome</keyword>
<evidence type="ECO:0000256" key="1">
    <source>
        <dbReference type="ARBA" id="ARBA00004141"/>
    </source>
</evidence>
<keyword evidence="3 7" id="KW-0812">Transmembrane</keyword>
<evidence type="ECO:0000256" key="4">
    <source>
        <dbReference type="ARBA" id="ARBA00022794"/>
    </source>
</evidence>
<evidence type="ECO:0000256" key="5">
    <source>
        <dbReference type="ARBA" id="ARBA00022989"/>
    </source>
</evidence>
<dbReference type="EMBL" id="LNIX01000007">
    <property type="protein sequence ID" value="OXA52023.1"/>
    <property type="molecule type" value="Genomic_DNA"/>
</dbReference>
<evidence type="ECO:0000256" key="3">
    <source>
        <dbReference type="ARBA" id="ARBA00022692"/>
    </source>
</evidence>
<dbReference type="InterPro" id="IPR029248">
    <property type="entry name" value="TMEM107"/>
</dbReference>
<dbReference type="PROSITE" id="PS51257">
    <property type="entry name" value="PROKAR_LIPOPROTEIN"/>
    <property type="match status" value="1"/>
</dbReference>